<dbReference type="OrthoDB" id="9780744at2"/>
<dbReference type="RefSeq" id="WP_130415437.1">
    <property type="nucleotide sequence ID" value="NZ_SHKX01000016.1"/>
</dbReference>
<dbReference type="InterPro" id="IPR000073">
    <property type="entry name" value="AB_hydrolase_1"/>
</dbReference>
<dbReference type="InterPro" id="IPR050228">
    <property type="entry name" value="Carboxylesterase_BioH"/>
</dbReference>
<sequence length="299" mass="33281">MPFIRVRDGQSLYVRIVGRGQPVLMLPGLGMHSAHWLPFILPYLGRFRFYLPDFRGHGKSAGVRLNQTDVFHNHMEDVQDLIAGLHLHDFLLAGISLGGSTALHLNREAGLHGVRRYLHIDQSPCVANRSDWSHGLFGLRQDELFGQMHRLGDLLDEHAGLTHLGELPPVARREAAATLAEVAVAMSGKPLLKPLVRQLLASPGQLSKRLPLTRLDDCRAYLRAYTVGSHDYRQALRQCALPVTVMVGMKSPLYAPAGQMAIADYAPNARIVRFHKSGHAPMVDEPLKFIRELGRFLHG</sequence>
<name>A0A4Q7YJ72_9GAMM</name>
<dbReference type="Pfam" id="PF12697">
    <property type="entry name" value="Abhydrolase_6"/>
    <property type="match status" value="1"/>
</dbReference>
<reference evidence="2 3" key="1">
    <citation type="submission" date="2019-02" db="EMBL/GenBank/DDBJ databases">
        <title>Genomic Encyclopedia of Type Strains, Phase IV (KMG-IV): sequencing the most valuable type-strain genomes for metagenomic binning, comparative biology and taxonomic classification.</title>
        <authorList>
            <person name="Goeker M."/>
        </authorList>
    </citation>
    <scope>NUCLEOTIDE SEQUENCE [LARGE SCALE GENOMIC DNA]</scope>
    <source>
        <strain evidence="2 3">DSM 105135</strain>
    </source>
</reference>
<keyword evidence="3" id="KW-1185">Reference proteome</keyword>
<dbReference type="InterPro" id="IPR029058">
    <property type="entry name" value="AB_hydrolase_fold"/>
</dbReference>
<dbReference type="EMBL" id="SHKX01000016">
    <property type="protein sequence ID" value="RZU36874.1"/>
    <property type="molecule type" value="Genomic_DNA"/>
</dbReference>
<proteinExistence type="predicted"/>
<evidence type="ECO:0000313" key="3">
    <source>
        <dbReference type="Proteomes" id="UP000292423"/>
    </source>
</evidence>
<dbReference type="AlphaFoldDB" id="A0A4Q7YJ72"/>
<dbReference type="Gene3D" id="3.40.50.1820">
    <property type="entry name" value="alpha/beta hydrolase"/>
    <property type="match status" value="1"/>
</dbReference>
<feature type="domain" description="AB hydrolase-1" evidence="1">
    <location>
        <begin position="23"/>
        <end position="290"/>
    </location>
</feature>
<gene>
    <name evidence="2" type="ORF">EV700_3087</name>
</gene>
<organism evidence="2 3">
    <name type="scientific">Fluviicoccus keumensis</name>
    <dbReference type="NCBI Taxonomy" id="1435465"/>
    <lineage>
        <taxon>Bacteria</taxon>
        <taxon>Pseudomonadati</taxon>
        <taxon>Pseudomonadota</taxon>
        <taxon>Gammaproteobacteria</taxon>
        <taxon>Moraxellales</taxon>
        <taxon>Moraxellaceae</taxon>
        <taxon>Fluviicoccus</taxon>
    </lineage>
</organism>
<dbReference type="Proteomes" id="UP000292423">
    <property type="component" value="Unassembled WGS sequence"/>
</dbReference>
<dbReference type="PANTHER" id="PTHR43194">
    <property type="entry name" value="HYDROLASE ALPHA/BETA FOLD FAMILY"/>
    <property type="match status" value="1"/>
</dbReference>
<evidence type="ECO:0000313" key="2">
    <source>
        <dbReference type="EMBL" id="RZU36874.1"/>
    </source>
</evidence>
<accession>A0A4Q7YJ72</accession>
<protein>
    <submittedName>
        <fullName evidence="2">Pimeloyl-ACP methyl ester carboxylesterase</fullName>
    </submittedName>
</protein>
<dbReference type="SUPFAM" id="SSF53474">
    <property type="entry name" value="alpha/beta-Hydrolases"/>
    <property type="match status" value="1"/>
</dbReference>
<dbReference type="PANTHER" id="PTHR43194:SF2">
    <property type="entry name" value="PEROXISOMAL MEMBRANE PROTEIN LPX1"/>
    <property type="match status" value="1"/>
</dbReference>
<evidence type="ECO:0000259" key="1">
    <source>
        <dbReference type="Pfam" id="PF12697"/>
    </source>
</evidence>
<comment type="caution">
    <text evidence="2">The sequence shown here is derived from an EMBL/GenBank/DDBJ whole genome shotgun (WGS) entry which is preliminary data.</text>
</comment>